<evidence type="ECO:0000313" key="2">
    <source>
        <dbReference type="Proteomes" id="UP001516588"/>
    </source>
</evidence>
<reference evidence="1 2" key="1">
    <citation type="submission" date="2020-10" db="EMBL/GenBank/DDBJ databases">
        <title>ChiBAC.</title>
        <authorList>
            <person name="Zenner C."/>
            <person name="Hitch T.C.A."/>
            <person name="Clavel T."/>
        </authorList>
    </citation>
    <scope>NUCLEOTIDE SEQUENCE [LARGE SCALE GENOMIC DNA]</scope>
    <source>
        <strain evidence="1 2">DSM 108706</strain>
    </source>
</reference>
<organism evidence="1 2">
    <name type="scientific">Gallibacter intestinalis</name>
    <dbReference type="NCBI Taxonomy" id="2779356"/>
    <lineage>
        <taxon>Bacteria</taxon>
        <taxon>Bacillati</taxon>
        <taxon>Bacillota</taxon>
        <taxon>Clostridia</taxon>
        <taxon>Eubacteriales</taxon>
        <taxon>Eubacteriaceae</taxon>
        <taxon>Gallibacter</taxon>
    </lineage>
</organism>
<accession>A0ABR9QYK4</accession>
<dbReference type="EMBL" id="JADCKA010000009">
    <property type="protein sequence ID" value="MBE5035817.1"/>
    <property type="molecule type" value="Genomic_DNA"/>
</dbReference>
<evidence type="ECO:0000313" key="1">
    <source>
        <dbReference type="EMBL" id="MBE5035817.1"/>
    </source>
</evidence>
<dbReference type="Gene3D" id="2.60.40.2700">
    <property type="match status" value="1"/>
</dbReference>
<comment type="caution">
    <text evidence="1">The sequence shown here is derived from an EMBL/GenBank/DDBJ whole genome shotgun (WGS) entry which is preliminary data.</text>
</comment>
<proteinExistence type="predicted"/>
<protein>
    <submittedName>
        <fullName evidence="1">Uncharacterized protein</fullName>
    </submittedName>
</protein>
<keyword evidence="2" id="KW-1185">Reference proteome</keyword>
<sequence length="78" mass="8140">MGSKLTATVTPEGATATYKWKRADLADGQYSDIASATSAEYTLIAEDEGKFIKVEATGTDKYNGTVLSQATTAVAGTE</sequence>
<dbReference type="Proteomes" id="UP001516588">
    <property type="component" value="Unassembled WGS sequence"/>
</dbReference>
<gene>
    <name evidence="1" type="ORF">INF20_05955</name>
</gene>
<name>A0ABR9QYK4_9FIRM</name>
<dbReference type="RefSeq" id="WP_226385464.1">
    <property type="nucleotide sequence ID" value="NZ_JADCKA010000009.1"/>
</dbReference>